<organism evidence="3 4">
    <name type="scientific">Acidithrix ferrooxidans</name>
    <dbReference type="NCBI Taxonomy" id="1280514"/>
    <lineage>
        <taxon>Bacteria</taxon>
        <taxon>Bacillati</taxon>
        <taxon>Actinomycetota</taxon>
        <taxon>Acidimicrobiia</taxon>
        <taxon>Acidimicrobiales</taxon>
        <taxon>Acidimicrobiaceae</taxon>
        <taxon>Acidithrix</taxon>
    </lineage>
</organism>
<keyword evidence="4" id="KW-1185">Reference proteome</keyword>
<protein>
    <submittedName>
        <fullName evidence="3">Uncharacterized protein</fullName>
    </submittedName>
</protein>
<evidence type="ECO:0000256" key="1">
    <source>
        <dbReference type="SAM" id="MobiDB-lite"/>
    </source>
</evidence>
<feature type="transmembrane region" description="Helical" evidence="2">
    <location>
        <begin position="21"/>
        <end position="43"/>
    </location>
</feature>
<keyword evidence="2" id="KW-1133">Transmembrane helix</keyword>
<dbReference type="AlphaFoldDB" id="A0A0D8HI65"/>
<accession>A0A0D8HI65</accession>
<proteinExistence type="predicted"/>
<dbReference type="STRING" id="1280514.AXFE_23550"/>
<comment type="caution">
    <text evidence="3">The sequence shown here is derived from an EMBL/GenBank/DDBJ whole genome shotgun (WGS) entry which is preliminary data.</text>
</comment>
<evidence type="ECO:0000313" key="3">
    <source>
        <dbReference type="EMBL" id="KJF16776.1"/>
    </source>
</evidence>
<gene>
    <name evidence="3" type="ORF">AXFE_23550</name>
</gene>
<feature type="region of interest" description="Disordered" evidence="1">
    <location>
        <begin position="49"/>
        <end position="70"/>
    </location>
</feature>
<dbReference type="RefSeq" id="WP_052605966.1">
    <property type="nucleotide sequence ID" value="NZ_JXYS01000074.1"/>
</dbReference>
<name>A0A0D8HI65_9ACTN</name>
<evidence type="ECO:0000313" key="4">
    <source>
        <dbReference type="Proteomes" id="UP000032360"/>
    </source>
</evidence>
<sequence length="205" mass="20265">MANPIEDLLSKLKGGGASSRRTLLIGALALVVILIGVGGYLYVKGNASSSPSTLSTPSLPTVTSSTTTSTTLPGVTTTILNYGNKDPFVPLVASTTTTAASSPTTSATGSTTTLAGGSTSTTLVSLTTTTTGSPSQIALISVSPVGQPAVAQVSVNGTVYSGITPGQTVGVSYVLTSIDQTTGCATFSNGGANPFELCLNQAIVK</sequence>
<reference evidence="3 4" key="1">
    <citation type="submission" date="2015-01" db="EMBL/GenBank/DDBJ databases">
        <title>Draft genome of the acidophilic iron oxidizer Acidithrix ferrooxidans strain Py-F3.</title>
        <authorList>
            <person name="Poehlein A."/>
            <person name="Eisen S."/>
            <person name="Schloemann M."/>
            <person name="Johnson B.D."/>
            <person name="Daniel R."/>
            <person name="Muehling M."/>
        </authorList>
    </citation>
    <scope>NUCLEOTIDE SEQUENCE [LARGE SCALE GENOMIC DNA]</scope>
    <source>
        <strain evidence="3 4">Py-F3</strain>
    </source>
</reference>
<evidence type="ECO:0000256" key="2">
    <source>
        <dbReference type="SAM" id="Phobius"/>
    </source>
</evidence>
<dbReference type="EMBL" id="JXYS01000074">
    <property type="protein sequence ID" value="KJF16776.1"/>
    <property type="molecule type" value="Genomic_DNA"/>
</dbReference>
<keyword evidence="2" id="KW-0812">Transmembrane</keyword>
<dbReference type="Proteomes" id="UP000032360">
    <property type="component" value="Unassembled WGS sequence"/>
</dbReference>
<keyword evidence="2" id="KW-0472">Membrane</keyword>